<evidence type="ECO:0000259" key="8">
    <source>
        <dbReference type="PROSITE" id="PS50110"/>
    </source>
</evidence>
<dbReference type="SUPFAM" id="SSF52172">
    <property type="entry name" value="CheY-like"/>
    <property type="match status" value="1"/>
</dbReference>
<reference evidence="10" key="1">
    <citation type="journal article" date="2021" name="Gut Microbes">
        <title>A synthetic consortium of 100 gut commensals modulates the composition and function in a colon model of the microbiome of elderly subjects.</title>
        <authorList>
            <person name="Perez M."/>
            <person name="Ntemiri A."/>
            <person name="Tan H."/>
            <person name="Harris H.M.B."/>
            <person name="Roager H.M."/>
            <person name="Ribiere C."/>
            <person name="O'Toole P.W."/>
        </authorList>
    </citation>
    <scope>NUCLEOTIDE SEQUENCE</scope>
    <source>
        <strain evidence="10">MCC335</strain>
    </source>
</reference>
<keyword evidence="3 7" id="KW-0238">DNA-binding</keyword>
<dbReference type="InterPro" id="IPR036388">
    <property type="entry name" value="WH-like_DNA-bd_sf"/>
</dbReference>
<accession>A0AA41K7X5</accession>
<dbReference type="EMBL" id="WQPS01000029">
    <property type="protein sequence ID" value="MBT9811524.1"/>
    <property type="molecule type" value="Genomic_DNA"/>
</dbReference>
<evidence type="ECO:0000256" key="5">
    <source>
        <dbReference type="ARBA" id="ARBA00024867"/>
    </source>
</evidence>
<dbReference type="Gene3D" id="3.40.50.2300">
    <property type="match status" value="1"/>
</dbReference>
<dbReference type="InterPro" id="IPR011006">
    <property type="entry name" value="CheY-like_superfamily"/>
</dbReference>
<dbReference type="CDD" id="cd00383">
    <property type="entry name" value="trans_reg_C"/>
    <property type="match status" value="1"/>
</dbReference>
<sequence length="232" mass="27072">MWIVFERILVIESDSQVQKYMGSFLEKHKYQCVLTDKGKVGWSVLRNSSMDLIILDMMLEDYGALEFIRDVRSVSQIPIIATSFMKGEDAIVIEALECGADDYIRKPFGEGEFLARIRARCRRRMLVEDTQEQPIFKMRYLTVDFGKMRVIVHGRSVHLTPTEYRLLSVLINNRGRLMTYEDINDAVWGKSLKVDIRKIRVYIGTVRKKIDDDYQNPRFIQTVEGAGYRLVE</sequence>
<dbReference type="Pfam" id="PF00486">
    <property type="entry name" value="Trans_reg_C"/>
    <property type="match status" value="1"/>
</dbReference>
<feature type="domain" description="Response regulatory" evidence="8">
    <location>
        <begin position="7"/>
        <end position="121"/>
    </location>
</feature>
<dbReference type="Pfam" id="PF00072">
    <property type="entry name" value="Response_reg"/>
    <property type="match status" value="1"/>
</dbReference>
<dbReference type="SMART" id="SM00448">
    <property type="entry name" value="REC"/>
    <property type="match status" value="1"/>
</dbReference>
<dbReference type="PROSITE" id="PS51755">
    <property type="entry name" value="OMPR_PHOB"/>
    <property type="match status" value="1"/>
</dbReference>
<dbReference type="InterPro" id="IPR039420">
    <property type="entry name" value="WalR-like"/>
</dbReference>
<dbReference type="Proteomes" id="UP000708338">
    <property type="component" value="Unassembled WGS sequence"/>
</dbReference>
<feature type="DNA-binding region" description="OmpR/PhoB-type" evidence="7">
    <location>
        <begin position="133"/>
        <end position="232"/>
    </location>
</feature>
<dbReference type="InterPro" id="IPR001867">
    <property type="entry name" value="OmpR/PhoB-type_DNA-bd"/>
</dbReference>
<name>A0AA41K7X5_9FIRM</name>
<dbReference type="InterPro" id="IPR001789">
    <property type="entry name" value="Sig_transdc_resp-reg_receiver"/>
</dbReference>
<evidence type="ECO:0000256" key="6">
    <source>
        <dbReference type="PROSITE-ProRule" id="PRU00169"/>
    </source>
</evidence>
<dbReference type="GO" id="GO:0005829">
    <property type="term" value="C:cytosol"/>
    <property type="evidence" value="ECO:0007669"/>
    <property type="project" value="TreeGrafter"/>
</dbReference>
<feature type="domain" description="OmpR/PhoB-type" evidence="9">
    <location>
        <begin position="133"/>
        <end position="232"/>
    </location>
</feature>
<evidence type="ECO:0000259" key="9">
    <source>
        <dbReference type="PROSITE" id="PS51755"/>
    </source>
</evidence>
<organism evidence="10 11">
    <name type="scientific">Enterocloster citroniae</name>
    <dbReference type="NCBI Taxonomy" id="358743"/>
    <lineage>
        <taxon>Bacteria</taxon>
        <taxon>Bacillati</taxon>
        <taxon>Bacillota</taxon>
        <taxon>Clostridia</taxon>
        <taxon>Lachnospirales</taxon>
        <taxon>Lachnospiraceae</taxon>
        <taxon>Enterocloster</taxon>
    </lineage>
</organism>
<evidence type="ECO:0000256" key="1">
    <source>
        <dbReference type="ARBA" id="ARBA00018672"/>
    </source>
</evidence>
<dbReference type="GO" id="GO:0006355">
    <property type="term" value="P:regulation of DNA-templated transcription"/>
    <property type="evidence" value="ECO:0007669"/>
    <property type="project" value="InterPro"/>
</dbReference>
<dbReference type="PROSITE" id="PS50110">
    <property type="entry name" value="RESPONSE_REGULATORY"/>
    <property type="match status" value="1"/>
</dbReference>
<dbReference type="PANTHER" id="PTHR48111">
    <property type="entry name" value="REGULATOR OF RPOS"/>
    <property type="match status" value="1"/>
</dbReference>
<dbReference type="Gene3D" id="6.10.250.690">
    <property type="match status" value="1"/>
</dbReference>
<dbReference type="GO" id="GO:0032993">
    <property type="term" value="C:protein-DNA complex"/>
    <property type="evidence" value="ECO:0007669"/>
    <property type="project" value="TreeGrafter"/>
</dbReference>
<evidence type="ECO:0000256" key="7">
    <source>
        <dbReference type="PROSITE-ProRule" id="PRU01091"/>
    </source>
</evidence>
<dbReference type="PANTHER" id="PTHR48111:SF50">
    <property type="entry name" value="KDP OPERON TRANSCRIPTIONAL REGULATORY PROTEIN KDPE"/>
    <property type="match status" value="1"/>
</dbReference>
<keyword evidence="6" id="KW-0597">Phosphoprotein</keyword>
<evidence type="ECO:0000256" key="2">
    <source>
        <dbReference type="ARBA" id="ARBA00023015"/>
    </source>
</evidence>
<evidence type="ECO:0000256" key="4">
    <source>
        <dbReference type="ARBA" id="ARBA00023163"/>
    </source>
</evidence>
<dbReference type="AlphaFoldDB" id="A0AA41K7X5"/>
<dbReference type="Gene3D" id="1.10.10.10">
    <property type="entry name" value="Winged helix-like DNA-binding domain superfamily/Winged helix DNA-binding domain"/>
    <property type="match status" value="1"/>
</dbReference>
<comment type="function">
    <text evidence="5">May play the central regulatory role in sporulation. It may be an element of the effector pathway responsible for the activation of sporulation genes in response to nutritional stress. Spo0A may act in concert with spo0H (a sigma factor) to control the expression of some genes that are critical to the sporulation process.</text>
</comment>
<evidence type="ECO:0000256" key="3">
    <source>
        <dbReference type="ARBA" id="ARBA00023125"/>
    </source>
</evidence>
<evidence type="ECO:0000313" key="10">
    <source>
        <dbReference type="EMBL" id="MBT9811524.1"/>
    </source>
</evidence>
<feature type="modified residue" description="4-aspartylphosphate" evidence="6">
    <location>
        <position position="56"/>
    </location>
</feature>
<keyword evidence="4" id="KW-0804">Transcription</keyword>
<keyword evidence="2" id="KW-0805">Transcription regulation</keyword>
<dbReference type="SMART" id="SM00862">
    <property type="entry name" value="Trans_reg_C"/>
    <property type="match status" value="1"/>
</dbReference>
<proteinExistence type="predicted"/>
<protein>
    <recommendedName>
        <fullName evidence="1">Stage 0 sporulation protein A homolog</fullName>
    </recommendedName>
</protein>
<gene>
    <name evidence="10" type="ORF">GPL26_18045</name>
</gene>
<dbReference type="GO" id="GO:0000156">
    <property type="term" value="F:phosphorelay response regulator activity"/>
    <property type="evidence" value="ECO:0007669"/>
    <property type="project" value="TreeGrafter"/>
</dbReference>
<dbReference type="GO" id="GO:0000976">
    <property type="term" value="F:transcription cis-regulatory region binding"/>
    <property type="evidence" value="ECO:0007669"/>
    <property type="project" value="TreeGrafter"/>
</dbReference>
<comment type="caution">
    <text evidence="10">The sequence shown here is derived from an EMBL/GenBank/DDBJ whole genome shotgun (WGS) entry which is preliminary data.</text>
</comment>
<evidence type="ECO:0000313" key="11">
    <source>
        <dbReference type="Proteomes" id="UP000708338"/>
    </source>
</evidence>